<dbReference type="OMA" id="MGNHIAD"/>
<dbReference type="PANTHER" id="PTHR30383">
    <property type="entry name" value="THIOESTERASE 1/PROTEASE 1/LYSOPHOSPHOLIPASE L1"/>
    <property type="match status" value="1"/>
</dbReference>
<dbReference type="AlphaFoldDB" id="A0A3E2HJJ5"/>
<dbReference type="InterPro" id="IPR013830">
    <property type="entry name" value="SGNH_hydro"/>
</dbReference>
<organism evidence="2 3">
    <name type="scientific">Scytalidium lignicola</name>
    <name type="common">Hyphomycete</name>
    <dbReference type="NCBI Taxonomy" id="5539"/>
    <lineage>
        <taxon>Eukaryota</taxon>
        <taxon>Fungi</taxon>
        <taxon>Dikarya</taxon>
        <taxon>Ascomycota</taxon>
        <taxon>Pezizomycotina</taxon>
        <taxon>Leotiomycetes</taxon>
        <taxon>Leotiomycetes incertae sedis</taxon>
        <taxon>Scytalidium</taxon>
    </lineage>
</organism>
<dbReference type="OrthoDB" id="408760at2759"/>
<dbReference type="Pfam" id="PF13472">
    <property type="entry name" value="Lipase_GDSL_2"/>
    <property type="match status" value="1"/>
</dbReference>
<dbReference type="CDD" id="cd00229">
    <property type="entry name" value="SGNH_hydrolase"/>
    <property type="match status" value="1"/>
</dbReference>
<reference evidence="2 3" key="1">
    <citation type="submission" date="2018-05" db="EMBL/GenBank/DDBJ databases">
        <title>Draft genome sequence of Scytalidium lignicola DSM 105466, a ubiquitous saprotrophic fungus.</title>
        <authorList>
            <person name="Buettner E."/>
            <person name="Gebauer A.M."/>
            <person name="Hofrichter M."/>
            <person name="Liers C."/>
            <person name="Kellner H."/>
        </authorList>
    </citation>
    <scope>NUCLEOTIDE SEQUENCE [LARGE SCALE GENOMIC DNA]</scope>
    <source>
        <strain evidence="2 3">DSM 105466</strain>
    </source>
</reference>
<dbReference type="Gene3D" id="3.40.50.1110">
    <property type="entry name" value="SGNH hydrolase"/>
    <property type="match status" value="1"/>
</dbReference>
<comment type="caution">
    <text evidence="2">The sequence shown here is derived from an EMBL/GenBank/DDBJ whole genome shotgun (WGS) entry which is preliminary data.</text>
</comment>
<evidence type="ECO:0000313" key="2">
    <source>
        <dbReference type="EMBL" id="RFU33578.1"/>
    </source>
</evidence>
<gene>
    <name evidence="2" type="ORF">B7463_g2737</name>
</gene>
<dbReference type="EMBL" id="NCSJ02000033">
    <property type="protein sequence ID" value="RFU33578.1"/>
    <property type="molecule type" value="Genomic_DNA"/>
</dbReference>
<evidence type="ECO:0000259" key="1">
    <source>
        <dbReference type="Pfam" id="PF13472"/>
    </source>
</evidence>
<feature type="non-terminal residue" evidence="2">
    <location>
        <position position="256"/>
    </location>
</feature>
<dbReference type="InterPro" id="IPR036514">
    <property type="entry name" value="SGNH_hydro_sf"/>
</dbReference>
<dbReference type="InterPro" id="IPR051532">
    <property type="entry name" value="Ester_Hydrolysis_Enzymes"/>
</dbReference>
<accession>A0A3E2HJJ5</accession>
<protein>
    <recommendedName>
        <fullName evidence="1">SGNH hydrolase-type esterase domain-containing protein</fullName>
    </recommendedName>
</protein>
<feature type="non-terminal residue" evidence="2">
    <location>
        <position position="1"/>
    </location>
</feature>
<dbReference type="Proteomes" id="UP000258309">
    <property type="component" value="Unassembled WGS sequence"/>
</dbReference>
<proteinExistence type="predicted"/>
<dbReference type="SUPFAM" id="SSF52266">
    <property type="entry name" value="SGNH hydrolase"/>
    <property type="match status" value="1"/>
</dbReference>
<dbReference type="PANTHER" id="PTHR30383:SF19">
    <property type="entry name" value="FIBRONECTIN TYPE-III DOMAIN-CONTAINING PROTEIN"/>
    <property type="match status" value="1"/>
</dbReference>
<name>A0A3E2HJJ5_SCYLI</name>
<feature type="domain" description="SGNH hydrolase-type esterase" evidence="1">
    <location>
        <begin position="11"/>
        <end position="190"/>
    </location>
</feature>
<dbReference type="GO" id="GO:0004622">
    <property type="term" value="F:phosphatidylcholine lysophospholipase activity"/>
    <property type="evidence" value="ECO:0007669"/>
    <property type="project" value="TreeGrafter"/>
</dbReference>
<keyword evidence="3" id="KW-1185">Reference proteome</keyword>
<sequence length="256" mass="28961">MIVMNAFHILCFGDSLTEGFTRFGTIFHPYAWSLKPSLQKFLPSAVITTDIQGRSGDIVISPPGKFYPRIISLYDNPEVPYNWTVILGGTNDLNNGFEADQIYSALQLVWKAALDHGSNVLALTVPECGTCPPALDDRRDKLNDLILHHEASNFYTLDLHAAIPYWNMTDDQRQELWDDGVHFTAEGYDLMGSIVSDRLYEIVSENDAFEDEDMQSSQKLLRAALVRQDLKRRGSTIENDITTEKVLIRESEVLDE</sequence>
<evidence type="ECO:0000313" key="3">
    <source>
        <dbReference type="Proteomes" id="UP000258309"/>
    </source>
</evidence>